<sequence>EMKIDEEECEEKNLIQNNDKENIVNTETTESENKQIDDICEIILAKVVNLKEEDRLSLIKFLSQIENDTNKIPNGSNAEMAEKLETQLV</sequence>
<comment type="caution">
    <text evidence="1">The sequence shown here is derived from an EMBL/GenBank/DDBJ whole genome shotgun (WGS) entry which is preliminary data.</text>
</comment>
<gene>
    <name evidence="1" type="ORF">OXX778_LOCUS21686</name>
</gene>
<proteinExistence type="predicted"/>
<evidence type="ECO:0000313" key="2">
    <source>
        <dbReference type="Proteomes" id="UP000663879"/>
    </source>
</evidence>
<reference evidence="1" key="1">
    <citation type="submission" date="2021-02" db="EMBL/GenBank/DDBJ databases">
        <authorList>
            <person name="Nowell W R."/>
        </authorList>
    </citation>
    <scope>NUCLEOTIDE SEQUENCE</scope>
    <source>
        <strain evidence="1">Ploen Becks lab</strain>
    </source>
</reference>
<keyword evidence="2" id="KW-1185">Reference proteome</keyword>
<organism evidence="1 2">
    <name type="scientific">Brachionus calyciflorus</name>
    <dbReference type="NCBI Taxonomy" id="104777"/>
    <lineage>
        <taxon>Eukaryota</taxon>
        <taxon>Metazoa</taxon>
        <taxon>Spiralia</taxon>
        <taxon>Gnathifera</taxon>
        <taxon>Rotifera</taxon>
        <taxon>Eurotatoria</taxon>
        <taxon>Monogononta</taxon>
        <taxon>Pseudotrocha</taxon>
        <taxon>Ploima</taxon>
        <taxon>Brachionidae</taxon>
        <taxon>Brachionus</taxon>
    </lineage>
</organism>
<dbReference type="EMBL" id="CAJNOC010008248">
    <property type="protein sequence ID" value="CAF1112581.1"/>
    <property type="molecule type" value="Genomic_DNA"/>
</dbReference>
<dbReference type="Proteomes" id="UP000663879">
    <property type="component" value="Unassembled WGS sequence"/>
</dbReference>
<protein>
    <submittedName>
        <fullName evidence="1">Uncharacterized protein</fullName>
    </submittedName>
</protein>
<name>A0A814PY69_9BILA</name>
<feature type="non-terminal residue" evidence="1">
    <location>
        <position position="1"/>
    </location>
</feature>
<accession>A0A814PY69</accession>
<dbReference type="AlphaFoldDB" id="A0A814PY69"/>
<evidence type="ECO:0000313" key="1">
    <source>
        <dbReference type="EMBL" id="CAF1112581.1"/>
    </source>
</evidence>